<sequence>MLERALPAPGPLRDLKDLLYELYAAAGAPSLDEMAADVAEDDDLPGAPSRDTIGRCISSPTLPPGQADAVAVAVVLARRARWDEDDAAARVRALWVEALMRVPVGRPIGEYDDRLVLDDLEVHPALSPAAPGTGLGALPAYVARRFDEELAEVVAAVVAGGRSDIAVLVGGSSTGKTRACWEAVRRLPDGWRLWHPVEPDPASALIGQLDRVAPQTVVWLNEAQHYLLDPEHGKQLASKLRTLLNAPDRGPVLILGTIWPEHWATLTSESSRGLDPHAQARQLVKNRSIVVPGVFTSEELAAARSSAATDSRMAEALQRAEQGQITQYLAGAPALIERYRAAPPAARALIEAAMDARRLGHGLALPRPLLETGAEGYLTDIEWDLLDDDWLEGALAYTSMPLRGTRGPLIRIRPRAGHRPESAQPAYRLADFLEQHGRQRRYGDRVPVAAWDALVRHAAPGDRVHLATAARNRGLLRIAMRFYAAADGDGTGRHEEWRLASALLKDAGRTEEWRTWHRRAVAADDDEAVHTEARILRETRGVDAALAWLQGAVDAGSLAAVRAMARMLKEEGRLQEALAWFLRDAQAGAPSALYIAQILEKLGRMDEALPWYHKSVEQGDSASLQWVARRLDAAGRREEALDWYLRAVDVTGGFLFIGRAAELMEKSHGTQAALAWLGERADQGDTNALGAAASLLTEAGRDEAAFAWLQERAEAGNAGALREVAAILKRAGQQAQALTYYDLAARAGDELAHMWGAEMLKLAGQDAEALTW</sequence>
<gene>
    <name evidence="1" type="ORF">ITX44_01290</name>
</gene>
<dbReference type="Proteomes" id="UP000749040">
    <property type="component" value="Unassembled WGS sequence"/>
</dbReference>
<organism evidence="1 2">
    <name type="scientific">Actinacidiphila acididurans</name>
    <dbReference type="NCBI Taxonomy" id="2784346"/>
    <lineage>
        <taxon>Bacteria</taxon>
        <taxon>Bacillati</taxon>
        <taxon>Actinomycetota</taxon>
        <taxon>Actinomycetes</taxon>
        <taxon>Kitasatosporales</taxon>
        <taxon>Streptomycetaceae</taxon>
        <taxon>Actinacidiphila</taxon>
    </lineage>
</organism>
<evidence type="ECO:0000313" key="2">
    <source>
        <dbReference type="Proteomes" id="UP000749040"/>
    </source>
</evidence>
<name>A0ABS2TLQ9_9ACTN</name>
<accession>A0ABS2TLQ9</accession>
<reference evidence="1 2" key="1">
    <citation type="submission" date="2021-01" db="EMBL/GenBank/DDBJ databases">
        <title>Streptomyces acididurans sp. nov., isolated from a peat swamp forest soil.</title>
        <authorList>
            <person name="Chantavorakit T."/>
            <person name="Duangmal K."/>
        </authorList>
    </citation>
    <scope>NUCLEOTIDE SEQUENCE [LARGE SCALE GENOMIC DNA]</scope>
    <source>
        <strain evidence="1 2">KK5PA1</strain>
    </source>
</reference>
<comment type="caution">
    <text evidence="1">The sequence shown here is derived from an EMBL/GenBank/DDBJ whole genome shotgun (WGS) entry which is preliminary data.</text>
</comment>
<dbReference type="InterPro" id="IPR011990">
    <property type="entry name" value="TPR-like_helical_dom_sf"/>
</dbReference>
<dbReference type="EMBL" id="JADKYB010000001">
    <property type="protein sequence ID" value="MBM9503180.1"/>
    <property type="molecule type" value="Genomic_DNA"/>
</dbReference>
<dbReference type="Gene3D" id="1.25.40.10">
    <property type="entry name" value="Tetratricopeptide repeat domain"/>
    <property type="match status" value="2"/>
</dbReference>
<protein>
    <submittedName>
        <fullName evidence="1">Sel1 repeat family protein</fullName>
    </submittedName>
</protein>
<proteinExistence type="predicted"/>
<dbReference type="SUPFAM" id="SSF81901">
    <property type="entry name" value="HCP-like"/>
    <property type="match status" value="2"/>
</dbReference>
<dbReference type="RefSeq" id="WP_205355053.1">
    <property type="nucleotide sequence ID" value="NZ_JADKYB010000001.1"/>
</dbReference>
<keyword evidence="2" id="KW-1185">Reference proteome</keyword>
<evidence type="ECO:0000313" key="1">
    <source>
        <dbReference type="EMBL" id="MBM9503180.1"/>
    </source>
</evidence>